<dbReference type="InterPro" id="IPR058163">
    <property type="entry name" value="LysR-type_TF_proteobact-type"/>
</dbReference>
<dbReference type="GO" id="GO:0003700">
    <property type="term" value="F:DNA-binding transcription factor activity"/>
    <property type="evidence" value="ECO:0007669"/>
    <property type="project" value="TreeGrafter"/>
</dbReference>
<gene>
    <name evidence="3" type="ORF">FRZ44_12710</name>
</gene>
<evidence type="ECO:0000259" key="2">
    <source>
        <dbReference type="Pfam" id="PF03466"/>
    </source>
</evidence>
<evidence type="ECO:0000256" key="1">
    <source>
        <dbReference type="ARBA" id="ARBA00009437"/>
    </source>
</evidence>
<dbReference type="KEGG" id="htq:FRZ44_12710"/>
<dbReference type="GO" id="GO:0043565">
    <property type="term" value="F:sequence-specific DNA binding"/>
    <property type="evidence" value="ECO:0007669"/>
    <property type="project" value="TreeGrafter"/>
</dbReference>
<dbReference type="GO" id="GO:0006351">
    <property type="term" value="P:DNA-templated transcription"/>
    <property type="evidence" value="ECO:0007669"/>
    <property type="project" value="TreeGrafter"/>
</dbReference>
<name>A0A5J6MFU1_9PROT</name>
<evidence type="ECO:0000313" key="4">
    <source>
        <dbReference type="Proteomes" id="UP000326202"/>
    </source>
</evidence>
<dbReference type="PANTHER" id="PTHR30537:SF74">
    <property type="entry name" value="HTH-TYPE TRANSCRIPTIONAL REGULATOR TRPI"/>
    <property type="match status" value="1"/>
</dbReference>
<comment type="similarity">
    <text evidence="1">Belongs to the LysR transcriptional regulatory family.</text>
</comment>
<dbReference type="PANTHER" id="PTHR30537">
    <property type="entry name" value="HTH-TYPE TRANSCRIPTIONAL REGULATOR"/>
    <property type="match status" value="1"/>
</dbReference>
<feature type="domain" description="LysR substrate-binding" evidence="2">
    <location>
        <begin position="43"/>
        <end position="248"/>
    </location>
</feature>
<dbReference type="AlphaFoldDB" id="A0A5J6MFU1"/>
<keyword evidence="4" id="KW-1185">Reference proteome</keyword>
<dbReference type="SUPFAM" id="SSF53850">
    <property type="entry name" value="Periplasmic binding protein-like II"/>
    <property type="match status" value="1"/>
</dbReference>
<dbReference type="Gene3D" id="3.40.190.10">
    <property type="entry name" value="Periplasmic binding protein-like II"/>
    <property type="match status" value="2"/>
</dbReference>
<organism evidence="3 4">
    <name type="scientific">Hypericibacter terrae</name>
    <dbReference type="NCBI Taxonomy" id="2602015"/>
    <lineage>
        <taxon>Bacteria</taxon>
        <taxon>Pseudomonadati</taxon>
        <taxon>Pseudomonadota</taxon>
        <taxon>Alphaproteobacteria</taxon>
        <taxon>Rhodospirillales</taxon>
        <taxon>Dongiaceae</taxon>
        <taxon>Hypericibacter</taxon>
    </lineage>
</organism>
<evidence type="ECO:0000313" key="3">
    <source>
        <dbReference type="EMBL" id="QEX15981.1"/>
    </source>
</evidence>
<reference evidence="3 4" key="1">
    <citation type="submission" date="2019-08" db="EMBL/GenBank/DDBJ databases">
        <title>Hyperibacter terrae gen. nov., sp. nov. and Hyperibacter viscosus sp. nov., two new members in the family Rhodospirillaceae isolated from the rhizosphere of Hypericum perforatum.</title>
        <authorList>
            <person name="Noviana Z."/>
        </authorList>
    </citation>
    <scope>NUCLEOTIDE SEQUENCE [LARGE SCALE GENOMIC DNA]</scope>
    <source>
        <strain evidence="3 4">R5913</strain>
    </source>
</reference>
<accession>A0A5J6MFU1</accession>
<proteinExistence type="inferred from homology"/>
<sequence>MPLFGRSGNSLKLTGAAEASLPTLEGAFDLLALAIEKMRQHTSGGVLSLAVCPSFAMKWLVPRLQRFRNDFTGIELRISTTTDFPDLASTEVDVVVAYGPEERFRYPGVVAERLLGDEVFPVCSPKYVKQNELGSPEALAGAVLLHDDQALAEQGIDWNSWFVAAGVQSLIEAQSIRFDSIGLAINAAIAGQGVALARSSLIADDLASGQLVPLFNQRLTVNGGYFVAHLESIADQPKVAAFREWLFAEASLERAAIGPIRAFAAA</sequence>
<dbReference type="InterPro" id="IPR005119">
    <property type="entry name" value="LysR_subst-bd"/>
</dbReference>
<protein>
    <recommendedName>
        <fullName evidence="2">LysR substrate-binding domain-containing protein</fullName>
    </recommendedName>
</protein>
<dbReference type="Proteomes" id="UP000326202">
    <property type="component" value="Chromosome"/>
</dbReference>
<dbReference type="Pfam" id="PF03466">
    <property type="entry name" value="LysR_substrate"/>
    <property type="match status" value="1"/>
</dbReference>
<dbReference type="EMBL" id="CP042906">
    <property type="protein sequence ID" value="QEX15981.1"/>
    <property type="molecule type" value="Genomic_DNA"/>
</dbReference>
<dbReference type="CDD" id="cd08432">
    <property type="entry name" value="PBP2_GcdR_TrpI_HvrB_AmpR_like"/>
    <property type="match status" value="1"/>
</dbReference>